<gene>
    <name evidence="1" type="ORF">GCM10007415_25370</name>
</gene>
<dbReference type="Proteomes" id="UP000660862">
    <property type="component" value="Unassembled WGS sequence"/>
</dbReference>
<proteinExistence type="predicted"/>
<name>A0A917MDA6_9SPHI</name>
<evidence type="ECO:0000313" key="2">
    <source>
        <dbReference type="Proteomes" id="UP000660862"/>
    </source>
</evidence>
<protein>
    <submittedName>
        <fullName evidence="1">Uncharacterized protein</fullName>
    </submittedName>
</protein>
<dbReference type="RefSeq" id="WP_188506420.1">
    <property type="nucleotide sequence ID" value="NZ_BMER01000002.1"/>
</dbReference>
<comment type="caution">
    <text evidence="1">The sequence shown here is derived from an EMBL/GenBank/DDBJ whole genome shotgun (WGS) entry which is preliminary data.</text>
</comment>
<sequence>MESEHFLKQKVFKLDDLEDGDGFVYSDDLLGLLKNAEVRSYMSNKYDLSKNIKIKIAKIDALYKLIKQYSTHFSLMRLTTRFDKVHSYFAINSDGVRDVYFDIGEGFTKSDGLIYKDIKAKAIYDAVNMFYEGRKLTQYVNFLKKRTRGDSLLAAVNESWNSLYSKSNSKNVPEKVFRILDDGKDKFLKSINTDRYNEYGITETFVLTMLELNKILGTDLAFDFKISSLALSESKIEIILTRDSPKKIEGVGTIHPSISIRNEDQGNTSIGYYSTLEFKLTKLIDGKLYLFPNKRIEDIKVERTMSHVVGVEYFVDSCEGIRDFFQEYDNFKGDYYLFKQSVDLDELRAKIEEKLISRNSPFKEVRSLQELFTRKNAGHIANLASLLRLCGKAELLDMDFDLKFKLRYLISNVLLYGRNDL</sequence>
<dbReference type="AlphaFoldDB" id="A0A917MDA6"/>
<accession>A0A917MDA6</accession>
<reference evidence="1" key="1">
    <citation type="journal article" date="2014" name="Int. J. Syst. Evol. Microbiol.">
        <title>Complete genome sequence of Corynebacterium casei LMG S-19264T (=DSM 44701T), isolated from a smear-ripened cheese.</title>
        <authorList>
            <consortium name="US DOE Joint Genome Institute (JGI-PGF)"/>
            <person name="Walter F."/>
            <person name="Albersmeier A."/>
            <person name="Kalinowski J."/>
            <person name="Ruckert C."/>
        </authorList>
    </citation>
    <scope>NUCLEOTIDE SEQUENCE</scope>
    <source>
        <strain evidence="1">CGMCC 1.12195</strain>
    </source>
</reference>
<reference evidence="1" key="2">
    <citation type="submission" date="2020-09" db="EMBL/GenBank/DDBJ databases">
        <authorList>
            <person name="Sun Q."/>
            <person name="Zhou Y."/>
        </authorList>
    </citation>
    <scope>NUCLEOTIDE SEQUENCE</scope>
    <source>
        <strain evidence="1">CGMCC 1.12195</strain>
    </source>
</reference>
<dbReference type="EMBL" id="BMER01000002">
    <property type="protein sequence ID" value="GGG89972.1"/>
    <property type="molecule type" value="Genomic_DNA"/>
</dbReference>
<evidence type="ECO:0000313" key="1">
    <source>
        <dbReference type="EMBL" id="GGG89972.1"/>
    </source>
</evidence>
<organism evidence="1 2">
    <name type="scientific">Parapedobacter pyrenivorans</name>
    <dbReference type="NCBI Taxonomy" id="1305674"/>
    <lineage>
        <taxon>Bacteria</taxon>
        <taxon>Pseudomonadati</taxon>
        <taxon>Bacteroidota</taxon>
        <taxon>Sphingobacteriia</taxon>
        <taxon>Sphingobacteriales</taxon>
        <taxon>Sphingobacteriaceae</taxon>
        <taxon>Parapedobacter</taxon>
    </lineage>
</organism>
<keyword evidence="2" id="KW-1185">Reference proteome</keyword>